<evidence type="ECO:0000313" key="4">
    <source>
        <dbReference type="Proteomes" id="UP000176511"/>
    </source>
</evidence>
<organism evidence="3 4">
    <name type="scientific">Candidatus Kaiserbacteria bacterium RIFCSPHIGHO2_02_FULL_49_34</name>
    <dbReference type="NCBI Taxonomy" id="1798491"/>
    <lineage>
        <taxon>Bacteria</taxon>
        <taxon>Candidatus Kaiseribacteriota</taxon>
    </lineage>
</organism>
<feature type="transmembrane region" description="Helical" evidence="2">
    <location>
        <begin position="32"/>
        <end position="53"/>
    </location>
</feature>
<sequence length="233" mass="25075">MPPLSTSPAGQNISFGPKRVEKRQEQTTIEKLSLVLLAIALLATAAVYGYRFYLQGTLTRIQSEIAAAETVVTTQAYNDLVAFDRKVRAARYLLANRLEPSRVFGALESSVSQSVFYQSFEAQLDEAGSLNLSLSGVSPEFAQIVLQNSRYTTASLLGQVTLAGIEIREGDTGRDTLFSVSARTPREMLLSSAPRTQARLPVAPVEAPTTTEPLSEQVPSTSSGQATSTGTLE</sequence>
<feature type="region of interest" description="Disordered" evidence="1">
    <location>
        <begin position="193"/>
        <end position="233"/>
    </location>
</feature>
<keyword evidence="2" id="KW-0812">Transmembrane</keyword>
<protein>
    <submittedName>
        <fullName evidence="3">Uncharacterized protein</fullName>
    </submittedName>
</protein>
<evidence type="ECO:0000256" key="2">
    <source>
        <dbReference type="SAM" id="Phobius"/>
    </source>
</evidence>
<feature type="region of interest" description="Disordered" evidence="1">
    <location>
        <begin position="1"/>
        <end position="20"/>
    </location>
</feature>
<evidence type="ECO:0000313" key="3">
    <source>
        <dbReference type="EMBL" id="OGG62735.1"/>
    </source>
</evidence>
<name>A0A1F6DMT1_9BACT</name>
<evidence type="ECO:0000256" key="1">
    <source>
        <dbReference type="SAM" id="MobiDB-lite"/>
    </source>
</evidence>
<comment type="caution">
    <text evidence="3">The sequence shown here is derived from an EMBL/GenBank/DDBJ whole genome shotgun (WGS) entry which is preliminary data.</text>
</comment>
<dbReference type="STRING" id="1798491.A3C87_01365"/>
<keyword evidence="2" id="KW-1133">Transmembrane helix</keyword>
<proteinExistence type="predicted"/>
<feature type="compositionally biased region" description="Polar residues" evidence="1">
    <location>
        <begin position="208"/>
        <end position="219"/>
    </location>
</feature>
<dbReference type="AlphaFoldDB" id="A0A1F6DMT1"/>
<feature type="compositionally biased region" description="Low complexity" evidence="1">
    <location>
        <begin position="220"/>
        <end position="233"/>
    </location>
</feature>
<reference evidence="3 4" key="1">
    <citation type="journal article" date="2016" name="Nat. Commun.">
        <title>Thousands of microbial genomes shed light on interconnected biogeochemical processes in an aquifer system.</title>
        <authorList>
            <person name="Anantharaman K."/>
            <person name="Brown C.T."/>
            <person name="Hug L.A."/>
            <person name="Sharon I."/>
            <person name="Castelle C.J."/>
            <person name="Probst A.J."/>
            <person name="Thomas B.C."/>
            <person name="Singh A."/>
            <person name="Wilkins M.J."/>
            <person name="Karaoz U."/>
            <person name="Brodie E.L."/>
            <person name="Williams K.H."/>
            <person name="Hubbard S.S."/>
            <person name="Banfield J.F."/>
        </authorList>
    </citation>
    <scope>NUCLEOTIDE SEQUENCE [LARGE SCALE GENOMIC DNA]</scope>
</reference>
<dbReference type="Proteomes" id="UP000176511">
    <property type="component" value="Unassembled WGS sequence"/>
</dbReference>
<keyword evidence="2" id="KW-0472">Membrane</keyword>
<accession>A0A1F6DMT1</accession>
<gene>
    <name evidence="3" type="ORF">A3C87_01365</name>
</gene>
<feature type="compositionally biased region" description="Polar residues" evidence="1">
    <location>
        <begin position="1"/>
        <end position="14"/>
    </location>
</feature>
<dbReference type="EMBL" id="MFLE01000001">
    <property type="protein sequence ID" value="OGG62735.1"/>
    <property type="molecule type" value="Genomic_DNA"/>
</dbReference>